<dbReference type="PATRIC" id="fig|929558.5.peg.1419"/>
<dbReference type="STRING" id="929558.SMGD1_1428"/>
<dbReference type="Proteomes" id="UP000006431">
    <property type="component" value="Unassembled WGS sequence"/>
</dbReference>
<keyword evidence="2" id="KW-0804">Transcription</keyword>
<dbReference type="RefSeq" id="WP_008336440.1">
    <property type="nucleotide sequence ID" value="NZ_AFRZ01000001.1"/>
</dbReference>
<name>B6BHF6_SULGG</name>
<accession>B6BHF6</accession>
<dbReference type="OrthoDB" id="5342385at2"/>
<evidence type="ECO:0000259" key="3">
    <source>
        <dbReference type="PROSITE" id="PS01124"/>
    </source>
</evidence>
<dbReference type="EMBL" id="AFRZ01000001">
    <property type="protein sequence ID" value="EHP29952.1"/>
    <property type="molecule type" value="Genomic_DNA"/>
</dbReference>
<accession>H1FT33</accession>
<dbReference type="eggNOG" id="COG2207">
    <property type="taxonomic scope" value="Bacteria"/>
</dbReference>
<dbReference type="Gene3D" id="1.10.10.60">
    <property type="entry name" value="Homeodomain-like"/>
    <property type="match status" value="1"/>
</dbReference>
<keyword evidence="1" id="KW-0805">Transcription regulation</keyword>
<keyword evidence="5" id="KW-1185">Reference proteome</keyword>
<comment type="caution">
    <text evidence="4">The sequence shown here is derived from an EMBL/GenBank/DDBJ whole genome shotgun (WGS) entry which is preliminary data.</text>
</comment>
<protein>
    <submittedName>
        <fullName evidence="4">Transcriptional regulator, AraC family</fullName>
    </submittedName>
</protein>
<dbReference type="SMART" id="SM00342">
    <property type="entry name" value="HTH_ARAC"/>
    <property type="match status" value="1"/>
</dbReference>
<dbReference type="SUPFAM" id="SSF46689">
    <property type="entry name" value="Homeodomain-like"/>
    <property type="match status" value="1"/>
</dbReference>
<dbReference type="InterPro" id="IPR018060">
    <property type="entry name" value="HTH_AraC"/>
</dbReference>
<dbReference type="PANTHER" id="PTHR47893">
    <property type="entry name" value="REGULATORY PROTEIN PCHR"/>
    <property type="match status" value="1"/>
</dbReference>
<dbReference type="AlphaFoldDB" id="B6BHF6"/>
<dbReference type="GO" id="GO:0003700">
    <property type="term" value="F:DNA-binding transcription factor activity"/>
    <property type="evidence" value="ECO:0007669"/>
    <property type="project" value="InterPro"/>
</dbReference>
<dbReference type="Pfam" id="PF12833">
    <property type="entry name" value="HTH_18"/>
    <property type="match status" value="1"/>
</dbReference>
<evidence type="ECO:0000313" key="5">
    <source>
        <dbReference type="Proteomes" id="UP000006431"/>
    </source>
</evidence>
<organism evidence="4 5">
    <name type="scientific">Sulfurimonas gotlandica (strain DSM 19862 / JCM 16533 / GD1)</name>
    <dbReference type="NCBI Taxonomy" id="929558"/>
    <lineage>
        <taxon>Bacteria</taxon>
        <taxon>Pseudomonadati</taxon>
        <taxon>Campylobacterota</taxon>
        <taxon>Epsilonproteobacteria</taxon>
        <taxon>Campylobacterales</taxon>
        <taxon>Sulfurimonadaceae</taxon>
        <taxon>Sulfurimonas</taxon>
    </lineage>
</organism>
<sequence length="306" mass="35577">MDSFFFNITDTSYKITKSYENKEEHITRVDISNGIVFFDIYLNSQKEQSIHVKNLDRMVAIPVTKKGSFKIEDHIGKKCFDVKNDSISIFTSSRQDITLTINETKETEIFVLFIADFIFKRYLSSSQSEVINFLYNNVQEEVSCELIDTQPIDALSLYIIDKIINTKSDTHMNSIRCEHNVLEFMIHRFDLLDMIDDELSDDEICISRSSKAILLRSFASPPTIEILAHLCATNETSLKKIFKKVYKTTIYGYVQKLRLEKANLLLKEQLLNIGEIAKEVGYKHQGHFSKLFYEHYGVYPKDLLKK</sequence>
<dbReference type="InterPro" id="IPR009057">
    <property type="entry name" value="Homeodomain-like_sf"/>
</dbReference>
<dbReference type="PROSITE" id="PS01124">
    <property type="entry name" value="HTH_ARAC_FAMILY_2"/>
    <property type="match status" value="1"/>
</dbReference>
<dbReference type="InterPro" id="IPR053142">
    <property type="entry name" value="PchR_regulatory_protein"/>
</dbReference>
<proteinExistence type="predicted"/>
<dbReference type="GO" id="GO:0043565">
    <property type="term" value="F:sequence-specific DNA binding"/>
    <property type="evidence" value="ECO:0007669"/>
    <property type="project" value="InterPro"/>
</dbReference>
<reference evidence="4 5" key="1">
    <citation type="journal article" date="2012" name="Proc. Natl. Acad. Sci. U.S.A.">
        <title>Genome and physiology of a model Epsilonproteobacterium responsible for sulfide detoxification in marine oxygen depletion zones.</title>
        <authorList>
            <person name="Grote J."/>
            <person name="Schott T."/>
            <person name="Bruckner C.G."/>
            <person name="Glockner F.O."/>
            <person name="Jost G."/>
            <person name="Teeling H."/>
            <person name="Labrenz M."/>
            <person name="Jurgens K."/>
        </authorList>
    </citation>
    <scope>NUCLEOTIDE SEQUENCE [LARGE SCALE GENOMIC DNA]</scope>
    <source>
        <strain evidence="4 5">GD1</strain>
    </source>
</reference>
<evidence type="ECO:0000313" key="4">
    <source>
        <dbReference type="EMBL" id="EHP29952.1"/>
    </source>
</evidence>
<dbReference type="PANTHER" id="PTHR47893:SF1">
    <property type="entry name" value="REGULATORY PROTEIN PCHR"/>
    <property type="match status" value="1"/>
</dbReference>
<dbReference type="HOGENOM" id="CLU_052345_4_3_7"/>
<gene>
    <name evidence="4" type="ORF">SMGD1_1428</name>
</gene>
<evidence type="ECO:0000256" key="1">
    <source>
        <dbReference type="ARBA" id="ARBA00023015"/>
    </source>
</evidence>
<feature type="domain" description="HTH araC/xylS-type" evidence="3">
    <location>
        <begin position="208"/>
        <end position="306"/>
    </location>
</feature>
<evidence type="ECO:0000256" key="2">
    <source>
        <dbReference type="ARBA" id="ARBA00023163"/>
    </source>
</evidence>